<accession>A0A9X5BEU7</accession>
<feature type="transmembrane region" description="Helical" evidence="10">
    <location>
        <begin position="194"/>
        <end position="215"/>
    </location>
</feature>
<keyword evidence="9" id="KW-0046">Antibiotic resistance</keyword>
<evidence type="ECO:0000256" key="4">
    <source>
        <dbReference type="ARBA" id="ARBA00022448"/>
    </source>
</evidence>
<gene>
    <name evidence="11" type="ORF">D5281_06960</name>
</gene>
<proteinExistence type="inferred from homology"/>
<evidence type="ECO:0000256" key="6">
    <source>
        <dbReference type="ARBA" id="ARBA00022692"/>
    </source>
</evidence>
<evidence type="ECO:0000256" key="8">
    <source>
        <dbReference type="ARBA" id="ARBA00023136"/>
    </source>
</evidence>
<comment type="caution">
    <text evidence="11">The sequence shown here is derived from an EMBL/GenBank/DDBJ whole genome shotgun (WGS) entry which is preliminary data.</text>
</comment>
<keyword evidence="5" id="KW-1003">Cell membrane</keyword>
<comment type="subcellular location">
    <subcellularLocation>
        <location evidence="1">Cell membrane</location>
        <topology evidence="1">Multi-pass membrane protein</topology>
    </subcellularLocation>
</comment>
<evidence type="ECO:0000313" key="12">
    <source>
        <dbReference type="Proteomes" id="UP001154420"/>
    </source>
</evidence>
<dbReference type="PIRSF" id="PIRSF006603">
    <property type="entry name" value="DinF"/>
    <property type="match status" value="1"/>
</dbReference>
<evidence type="ECO:0000313" key="11">
    <source>
        <dbReference type="EMBL" id="NBJ92342.1"/>
    </source>
</evidence>
<evidence type="ECO:0000256" key="7">
    <source>
        <dbReference type="ARBA" id="ARBA00022989"/>
    </source>
</evidence>
<comment type="similarity">
    <text evidence="2">Belongs to the multi antimicrobial extrusion (MATE) (TC 2.A.66.1) family. MepA subfamily.</text>
</comment>
<evidence type="ECO:0000256" key="1">
    <source>
        <dbReference type="ARBA" id="ARBA00004651"/>
    </source>
</evidence>
<name>A0A9X5BEU7_9FIRM</name>
<feature type="transmembrane region" description="Helical" evidence="10">
    <location>
        <begin position="435"/>
        <end position="453"/>
    </location>
</feature>
<dbReference type="Pfam" id="PF01554">
    <property type="entry name" value="MatE"/>
    <property type="match status" value="2"/>
</dbReference>
<feature type="transmembrane region" description="Helical" evidence="10">
    <location>
        <begin position="136"/>
        <end position="157"/>
    </location>
</feature>
<keyword evidence="6 10" id="KW-0812">Transmembrane</keyword>
<evidence type="ECO:0000256" key="3">
    <source>
        <dbReference type="ARBA" id="ARBA00022106"/>
    </source>
</evidence>
<evidence type="ECO:0000256" key="2">
    <source>
        <dbReference type="ARBA" id="ARBA00008417"/>
    </source>
</evidence>
<keyword evidence="12" id="KW-1185">Reference proteome</keyword>
<organism evidence="11 12">
    <name type="scientific">Parablautia muri</name>
    <dbReference type="NCBI Taxonomy" id="2320879"/>
    <lineage>
        <taxon>Bacteria</taxon>
        <taxon>Bacillati</taxon>
        <taxon>Bacillota</taxon>
        <taxon>Clostridia</taxon>
        <taxon>Lachnospirales</taxon>
        <taxon>Lachnospiraceae</taxon>
        <taxon>Parablautia</taxon>
    </lineage>
</organism>
<dbReference type="CDD" id="cd13143">
    <property type="entry name" value="MATE_MepA_like"/>
    <property type="match status" value="1"/>
</dbReference>
<keyword evidence="7 10" id="KW-1133">Transmembrane helix</keyword>
<dbReference type="AlphaFoldDB" id="A0A9X5BEU7"/>
<dbReference type="InterPro" id="IPR002528">
    <property type="entry name" value="MATE_fam"/>
</dbReference>
<feature type="transmembrane region" description="Helical" evidence="10">
    <location>
        <begin position="169"/>
        <end position="188"/>
    </location>
</feature>
<keyword evidence="8 10" id="KW-0472">Membrane</keyword>
<feature type="transmembrane region" description="Helical" evidence="10">
    <location>
        <begin position="330"/>
        <end position="353"/>
    </location>
</feature>
<dbReference type="Proteomes" id="UP001154420">
    <property type="component" value="Unassembled WGS sequence"/>
</dbReference>
<feature type="transmembrane region" description="Helical" evidence="10">
    <location>
        <begin position="21"/>
        <end position="39"/>
    </location>
</feature>
<dbReference type="NCBIfam" id="TIGR00797">
    <property type="entry name" value="matE"/>
    <property type="match status" value="1"/>
</dbReference>
<sequence length="462" mass="50517">MTNDFSKGKVWRNIISQSIPLMLAQLVQLLYNVVDRIYIGHLPGADSLALTGIGLAFPLTTLIAAFTNLFSTGGTPLFSIARGAKEETRAEKILGNVFSLLLLSSLIILLFCYLLSRPILYLFGASDASYIYADAYLKIYLLGTSFSMLSTGLNGFINAQGFPKIGMMTTLIGALLNLILDPLFIFYFRMGVSGAALATVLSQIVSCIWVLRFLTKKADNPPIRRSHAPQAGLLIRKQNLKIDLKLMREIIPLGMSGFIMQATNCLVQVVCNATLKIYGGDLYVGIMTVINSVREILSLPVGGLTSGSQPVLGYNYGAKQYDRVCQGIRFTSIIGILYTMAAWLVVICSPHLLLSVFTTDAAMLDAGTGALRLYFFGFFFMSFQFSGQAAFTALGYSKQAVFFSLLRKAVIVAPLTVFLPTLGFGVDGVFLAEPISNAIGGLACFITMYFTLYRKLKKCRNR</sequence>
<evidence type="ECO:0000256" key="9">
    <source>
        <dbReference type="ARBA" id="ARBA00023251"/>
    </source>
</evidence>
<dbReference type="GO" id="GO:0046677">
    <property type="term" value="P:response to antibiotic"/>
    <property type="evidence" value="ECO:0007669"/>
    <property type="project" value="UniProtKB-KW"/>
</dbReference>
<feature type="transmembrane region" description="Helical" evidence="10">
    <location>
        <begin position="93"/>
        <end position="116"/>
    </location>
</feature>
<keyword evidence="4" id="KW-0813">Transport</keyword>
<dbReference type="GO" id="GO:0042910">
    <property type="term" value="F:xenobiotic transmembrane transporter activity"/>
    <property type="evidence" value="ECO:0007669"/>
    <property type="project" value="InterPro"/>
</dbReference>
<dbReference type="GO" id="GO:0005886">
    <property type="term" value="C:plasma membrane"/>
    <property type="evidence" value="ECO:0007669"/>
    <property type="project" value="UniProtKB-SubCell"/>
</dbReference>
<dbReference type="InterPro" id="IPR051327">
    <property type="entry name" value="MATE_MepA_subfamily"/>
</dbReference>
<dbReference type="InterPro" id="IPR045070">
    <property type="entry name" value="MATE_MepA-like"/>
</dbReference>
<evidence type="ECO:0000256" key="10">
    <source>
        <dbReference type="SAM" id="Phobius"/>
    </source>
</evidence>
<dbReference type="EMBL" id="QZDT01000007">
    <property type="protein sequence ID" value="NBJ92342.1"/>
    <property type="molecule type" value="Genomic_DNA"/>
</dbReference>
<protein>
    <recommendedName>
        <fullName evidence="3">Multidrug export protein MepA</fullName>
    </recommendedName>
</protein>
<reference evidence="11" key="1">
    <citation type="submission" date="2018-09" db="EMBL/GenBank/DDBJ databases">
        <title>Murine metabolic-syndrome-specific gut microbial biobank.</title>
        <authorList>
            <person name="Liu C."/>
        </authorList>
    </citation>
    <scope>NUCLEOTIDE SEQUENCE</scope>
    <source>
        <strain evidence="11">D42-62</strain>
    </source>
</reference>
<dbReference type="PANTHER" id="PTHR43823:SF3">
    <property type="entry name" value="MULTIDRUG EXPORT PROTEIN MEPA"/>
    <property type="match status" value="1"/>
</dbReference>
<feature type="transmembrane region" description="Helical" evidence="10">
    <location>
        <begin position="373"/>
        <end position="397"/>
    </location>
</feature>
<evidence type="ECO:0000256" key="5">
    <source>
        <dbReference type="ARBA" id="ARBA00022475"/>
    </source>
</evidence>
<dbReference type="RefSeq" id="WP_160559439.1">
    <property type="nucleotide sequence ID" value="NZ_QZDT01000007.1"/>
</dbReference>
<dbReference type="GO" id="GO:0015297">
    <property type="term" value="F:antiporter activity"/>
    <property type="evidence" value="ECO:0007669"/>
    <property type="project" value="InterPro"/>
</dbReference>
<dbReference type="InterPro" id="IPR048279">
    <property type="entry name" value="MdtK-like"/>
</dbReference>
<feature type="transmembrane region" description="Helical" evidence="10">
    <location>
        <begin position="59"/>
        <end position="81"/>
    </location>
</feature>
<dbReference type="PANTHER" id="PTHR43823">
    <property type="entry name" value="SPORULATION PROTEIN YKVU"/>
    <property type="match status" value="1"/>
</dbReference>
<feature type="transmembrane region" description="Helical" evidence="10">
    <location>
        <begin position="409"/>
        <end position="429"/>
    </location>
</feature>
<dbReference type="OrthoDB" id="9811110at2"/>